<accession>A0ABR2I5S2</accession>
<proteinExistence type="predicted"/>
<evidence type="ECO:0000313" key="1">
    <source>
        <dbReference type="EMBL" id="KAK8857237.1"/>
    </source>
</evidence>
<dbReference type="Proteomes" id="UP001390339">
    <property type="component" value="Unassembled WGS sequence"/>
</dbReference>
<dbReference type="EMBL" id="JAPCWZ010000007">
    <property type="protein sequence ID" value="KAK8857237.1"/>
    <property type="molecule type" value="Genomic_DNA"/>
</dbReference>
<sequence length="99" mass="11094">MDNLHEDALRCVRSLYLDELPRHAECRDETKDARTRIGHWFPAATLVNYASKGTLFSTGAPSATYRCAVVADVISYTDTKRNIESPSLARKAQFCRDGT</sequence>
<reference evidence="1 2" key="1">
    <citation type="journal article" date="2024" name="IMA Fungus">
        <title>Apiospora arundinis, a panoply of carbohydrate-active enzymes and secondary metabolites.</title>
        <authorList>
            <person name="Sorensen T."/>
            <person name="Petersen C."/>
            <person name="Muurmann A.T."/>
            <person name="Christiansen J.V."/>
            <person name="Brundto M.L."/>
            <person name="Overgaard C.K."/>
            <person name="Boysen A.T."/>
            <person name="Wollenberg R.D."/>
            <person name="Larsen T.O."/>
            <person name="Sorensen J.L."/>
            <person name="Nielsen K.L."/>
            <person name="Sondergaard T.E."/>
        </authorList>
    </citation>
    <scope>NUCLEOTIDE SEQUENCE [LARGE SCALE GENOMIC DNA]</scope>
    <source>
        <strain evidence="1 2">AAU 773</strain>
    </source>
</reference>
<comment type="caution">
    <text evidence="1">The sequence shown here is derived from an EMBL/GenBank/DDBJ whole genome shotgun (WGS) entry which is preliminary data.</text>
</comment>
<keyword evidence="2" id="KW-1185">Reference proteome</keyword>
<evidence type="ECO:0000313" key="2">
    <source>
        <dbReference type="Proteomes" id="UP001390339"/>
    </source>
</evidence>
<protein>
    <submittedName>
        <fullName evidence="1">Uncharacterized protein</fullName>
    </submittedName>
</protein>
<organism evidence="1 2">
    <name type="scientific">Apiospora arundinis</name>
    <dbReference type="NCBI Taxonomy" id="335852"/>
    <lineage>
        <taxon>Eukaryota</taxon>
        <taxon>Fungi</taxon>
        <taxon>Dikarya</taxon>
        <taxon>Ascomycota</taxon>
        <taxon>Pezizomycotina</taxon>
        <taxon>Sordariomycetes</taxon>
        <taxon>Xylariomycetidae</taxon>
        <taxon>Amphisphaeriales</taxon>
        <taxon>Apiosporaceae</taxon>
        <taxon>Apiospora</taxon>
    </lineage>
</organism>
<name>A0ABR2I5S2_9PEZI</name>
<gene>
    <name evidence="1" type="ORF">PGQ11_013149</name>
</gene>